<dbReference type="InterPro" id="IPR048147">
    <property type="entry name" value="CBO0543-like"/>
</dbReference>
<reference evidence="2 3" key="1">
    <citation type="submission" date="2019-11" db="EMBL/GenBank/DDBJ databases">
        <authorList>
            <person name="Li J."/>
        </authorList>
    </citation>
    <scope>NUCLEOTIDE SEQUENCE [LARGE SCALE GENOMIC DNA]</scope>
    <source>
        <strain evidence="2 3">J4</strain>
    </source>
</reference>
<keyword evidence="1" id="KW-0472">Membrane</keyword>
<evidence type="ECO:0000313" key="2">
    <source>
        <dbReference type="EMBL" id="MRG86987.1"/>
    </source>
</evidence>
<evidence type="ECO:0000313" key="3">
    <source>
        <dbReference type="Proteomes" id="UP000480185"/>
    </source>
</evidence>
<protein>
    <submittedName>
        <fullName evidence="2">Uncharacterized protein</fullName>
    </submittedName>
</protein>
<comment type="caution">
    <text evidence="2">The sequence shown here is derived from an EMBL/GenBank/DDBJ whole genome shotgun (WGS) entry which is preliminary data.</text>
</comment>
<dbReference type="OrthoDB" id="2622010at2"/>
<gene>
    <name evidence="2" type="ORF">GH754_11775</name>
</gene>
<keyword evidence="1" id="KW-0812">Transmembrane</keyword>
<accession>A0A6G1X7R6</accession>
<dbReference type="NCBIfam" id="NF041644">
    <property type="entry name" value="CBO0543_fam"/>
    <property type="match status" value="1"/>
</dbReference>
<name>A0A6G1X7R6_9BACI</name>
<feature type="transmembrane region" description="Helical" evidence="1">
    <location>
        <begin position="94"/>
        <end position="112"/>
    </location>
</feature>
<dbReference type="AlphaFoldDB" id="A0A6G1X7R6"/>
<sequence length="157" mass="18539">MINRMIILFGIIFGVASFPTLLKKSSPIWLPLYFINCIVNFIFDKILVETKQVKYPVRFLPKLFKINIVYDFLVCPYLSVWYCKSTYNSRLSGLIGKLFLFGIPQAVYEIILERKTKTLKFIGRWKWFYSAFLVVIVKLISRGVLELFKKQYNKNPT</sequence>
<proteinExistence type="predicted"/>
<organism evidence="2 3">
    <name type="scientific">Salinibacillus xinjiangensis</name>
    <dbReference type="NCBI Taxonomy" id="1229268"/>
    <lineage>
        <taxon>Bacteria</taxon>
        <taxon>Bacillati</taxon>
        <taxon>Bacillota</taxon>
        <taxon>Bacilli</taxon>
        <taxon>Bacillales</taxon>
        <taxon>Bacillaceae</taxon>
        <taxon>Salinibacillus</taxon>
    </lineage>
</organism>
<keyword evidence="3" id="KW-1185">Reference proteome</keyword>
<evidence type="ECO:0000256" key="1">
    <source>
        <dbReference type="SAM" id="Phobius"/>
    </source>
</evidence>
<feature type="transmembrane region" description="Helical" evidence="1">
    <location>
        <begin position="124"/>
        <end position="145"/>
    </location>
</feature>
<keyword evidence="1" id="KW-1133">Transmembrane helix</keyword>
<dbReference type="EMBL" id="WJNH01000007">
    <property type="protein sequence ID" value="MRG86987.1"/>
    <property type="molecule type" value="Genomic_DNA"/>
</dbReference>
<feature type="transmembrane region" description="Helical" evidence="1">
    <location>
        <begin position="63"/>
        <end position="82"/>
    </location>
</feature>
<dbReference type="RefSeq" id="WP_153728881.1">
    <property type="nucleotide sequence ID" value="NZ_WJNH01000007.1"/>
</dbReference>
<feature type="transmembrane region" description="Helical" evidence="1">
    <location>
        <begin position="27"/>
        <end position="43"/>
    </location>
</feature>
<dbReference type="Proteomes" id="UP000480185">
    <property type="component" value="Unassembled WGS sequence"/>
</dbReference>